<protein>
    <submittedName>
        <fullName evidence="1">Uncharacterized protein</fullName>
    </submittedName>
</protein>
<comment type="caution">
    <text evidence="1">The sequence shown here is derived from an EMBL/GenBank/DDBJ whole genome shotgun (WGS) entry which is preliminary data.</text>
</comment>
<dbReference type="EMBL" id="NKHU02000327">
    <property type="protein sequence ID" value="RHZ44489.1"/>
    <property type="molecule type" value="Genomic_DNA"/>
</dbReference>
<dbReference type="Pfam" id="PF11578">
    <property type="entry name" value="DUF3237"/>
    <property type="match status" value="1"/>
</dbReference>
<dbReference type="Proteomes" id="UP000215305">
    <property type="component" value="Unassembled WGS sequence"/>
</dbReference>
<dbReference type="VEuPathDB" id="FungiDB:CDV56_101086"/>
<name>A0A397G344_ASPTH</name>
<reference evidence="1" key="1">
    <citation type="submission" date="2018-08" db="EMBL/GenBank/DDBJ databases">
        <title>Draft genome sequence of azole-resistant Aspergillus thermomutatus (Neosartorya pseudofischeri) strain HMR AF 39, isolated from a human nasal aspirate.</title>
        <authorList>
            <person name="Parent-Michaud M."/>
            <person name="Dufresne P.J."/>
            <person name="Fournier E."/>
            <person name="Martineau C."/>
            <person name="Moreira S."/>
            <person name="Perkins V."/>
            <person name="De Repentigny L."/>
            <person name="Dufresne S.F."/>
        </authorList>
    </citation>
    <scope>NUCLEOTIDE SEQUENCE [LARGE SCALE GENOMIC DNA]</scope>
    <source>
        <strain evidence="1">HMR AF 39</strain>
    </source>
</reference>
<sequence length="263" mass="28807">MSEFPSLQPAFTVQVTIDPGFAVGKLQLERKYRQYISNLVQGSASRSNSLSVVPMTGGTVKSDPGYSLALDAEFVGTGNDYIHADPDNKHLRLNAHGVIKTKDDALLYMSYTGVITMGPAEQAVFTGTAEDGATPFGNSFTHFTFETGDERYKEFENQVFVGQGRFRVEKGKPIVVEYKHLSIPTIVQFRMNPAVSAGWRRLDAADAPGPGDTYHCTPATWGISFQTRPARLSAPAYIEKGIIAETQDSFVTGSDWFCAWMVG</sequence>
<dbReference type="RefSeq" id="XP_026610353.1">
    <property type="nucleotide sequence ID" value="XM_026754705.1"/>
</dbReference>
<proteinExistence type="predicted"/>
<keyword evidence="2" id="KW-1185">Reference proteome</keyword>
<evidence type="ECO:0000313" key="1">
    <source>
        <dbReference type="EMBL" id="RHZ44489.1"/>
    </source>
</evidence>
<dbReference type="AlphaFoldDB" id="A0A397G344"/>
<accession>A0A397G344</accession>
<dbReference type="GeneID" id="38123060"/>
<gene>
    <name evidence="1" type="ORF">CDV56_101086</name>
</gene>
<dbReference type="OrthoDB" id="2544694at2759"/>
<dbReference type="Gene3D" id="2.40.160.20">
    <property type="match status" value="1"/>
</dbReference>
<organism evidence="1 2">
    <name type="scientific">Aspergillus thermomutatus</name>
    <name type="common">Neosartorya pseudofischeri</name>
    <dbReference type="NCBI Taxonomy" id="41047"/>
    <lineage>
        <taxon>Eukaryota</taxon>
        <taxon>Fungi</taxon>
        <taxon>Dikarya</taxon>
        <taxon>Ascomycota</taxon>
        <taxon>Pezizomycotina</taxon>
        <taxon>Eurotiomycetes</taxon>
        <taxon>Eurotiomycetidae</taxon>
        <taxon>Eurotiales</taxon>
        <taxon>Aspergillaceae</taxon>
        <taxon>Aspergillus</taxon>
        <taxon>Aspergillus subgen. Fumigati</taxon>
    </lineage>
</organism>
<evidence type="ECO:0000313" key="2">
    <source>
        <dbReference type="Proteomes" id="UP000215305"/>
    </source>
</evidence>